<evidence type="ECO:0000256" key="1">
    <source>
        <dbReference type="ARBA" id="ARBA00008522"/>
    </source>
</evidence>
<dbReference type="RefSeq" id="WP_075659785.1">
    <property type="nucleotide sequence ID" value="NZ_JABDSR010000010.1"/>
</dbReference>
<organism evidence="2 3">
    <name type="scientific">Peptoniphilus porci</name>
    <dbReference type="NCBI Taxonomy" id="2652280"/>
    <lineage>
        <taxon>Bacteria</taxon>
        <taxon>Bacillati</taxon>
        <taxon>Bacillota</taxon>
        <taxon>Tissierellia</taxon>
        <taxon>Tissierellales</taxon>
        <taxon>Peptoniphilaceae</taxon>
        <taxon>Peptoniphilus</taxon>
    </lineage>
</organism>
<gene>
    <name evidence="2" type="ORF">BIV18_06245</name>
</gene>
<accession>A0A848RJJ4</accession>
<dbReference type="EMBL" id="MJIH01000001">
    <property type="protein sequence ID" value="OLR65142.1"/>
    <property type="molecule type" value="Genomic_DNA"/>
</dbReference>
<dbReference type="PANTHER" id="PTHR35146">
    <property type="entry name" value="UPF0178 PROTEIN YAII"/>
    <property type="match status" value="1"/>
</dbReference>
<keyword evidence="3" id="KW-1185">Reference proteome</keyword>
<protein>
    <submittedName>
        <fullName evidence="2">YaiI/YqxD family protein</fullName>
    </submittedName>
</protein>
<dbReference type="InterPro" id="IPR003791">
    <property type="entry name" value="UPF0178"/>
</dbReference>
<name>A0A1U7M0D4_9FIRM</name>
<comment type="caution">
    <text evidence="2">The sequence shown here is derived from an EMBL/GenBank/DDBJ whole genome shotgun (WGS) entry which is preliminary data.</text>
</comment>
<evidence type="ECO:0000313" key="2">
    <source>
        <dbReference type="EMBL" id="OLR65142.1"/>
    </source>
</evidence>
<accession>A0A1U7M0D4</accession>
<dbReference type="Proteomes" id="UP000187166">
    <property type="component" value="Unassembled WGS sequence"/>
</dbReference>
<reference evidence="2 3" key="1">
    <citation type="journal article" date="2016" name="Appl. Environ. Microbiol.">
        <title>Function and Phylogeny of Bacterial Butyryl Coenzyme A:Acetate Transferases and Their Diversity in the Proximal Colon of Swine.</title>
        <authorList>
            <person name="Trachsel J."/>
            <person name="Bayles D.O."/>
            <person name="Looft T."/>
            <person name="Levine U.Y."/>
            <person name="Allen H.K."/>
        </authorList>
    </citation>
    <scope>NUCLEOTIDE SEQUENCE [LARGE SCALE GENOMIC DNA]</scope>
    <source>
        <strain evidence="2 3">35-6-1</strain>
    </source>
</reference>
<evidence type="ECO:0000313" key="3">
    <source>
        <dbReference type="Proteomes" id="UP000187166"/>
    </source>
</evidence>
<proteinExistence type="inferred from homology"/>
<comment type="similarity">
    <text evidence="1">Belongs to the UPF0178 family.</text>
</comment>
<dbReference type="InterPro" id="IPR036249">
    <property type="entry name" value="Thioredoxin-like_sf"/>
</dbReference>
<dbReference type="SUPFAM" id="SSF52833">
    <property type="entry name" value="Thioredoxin-like"/>
    <property type="match status" value="1"/>
</dbReference>
<dbReference type="AlphaFoldDB" id="A0A1U7M0D4"/>
<dbReference type="PANTHER" id="PTHR35146:SF1">
    <property type="entry name" value="UPF0178 PROTEIN YAII"/>
    <property type="match status" value="1"/>
</dbReference>
<sequence>MKILLDADGSPVREITEKLSKKYCAKLLLVKNYTQEFSTTYGDVISVDISKEAADIYIANHANKGDLVITNDRGLSSLALSKGANVIDFQGNFIDDDNIMELLESRHFNRKMRNREIYFNIAKRKKCDDQDFYQSLNKFLEDINMLTLFISSLCPDCPPAIAEIKEKNLDCEIVDITASMANLKRFLKERDFSEAFDEIVKEGKVGVPVLMRDEDFYFFDGNLDEFLRR</sequence>
<dbReference type="Pfam" id="PF02639">
    <property type="entry name" value="DUF188"/>
    <property type="match status" value="1"/>
</dbReference>
<dbReference type="STRING" id="1465756.BIV18_06245"/>